<dbReference type="OrthoDB" id="445362at2759"/>
<evidence type="ECO:0000313" key="2">
    <source>
        <dbReference type="Proteomes" id="UP000243217"/>
    </source>
</evidence>
<keyword evidence="2" id="KW-1185">Reference proteome</keyword>
<sequence>MDAEWRQALDCVATPLSVRIKAATSLLEGRIELQKHHLRSLLSTASEVLTEGVDEHISTWFWLLVYAWRSLDGCTSPRDDMAIVRLLKRVGPFVPLRAVAVALAWMLWKNENCLYEALEANENGREYIWEGIVRTFNEGTNLVPRDMEALGNAMQHLLKRNSPLVYSNDFMVCIDIVVREATDMELDDPRRNAIAIVMEGAIESKLYEESGFYRLDALVSVIKQWYEAIDNANDTQIAQILKRLSRKLCN</sequence>
<proteinExistence type="predicted"/>
<name>A0A1V9ZQM9_9STRA</name>
<organism evidence="1 2">
    <name type="scientific">Thraustotheca clavata</name>
    <dbReference type="NCBI Taxonomy" id="74557"/>
    <lineage>
        <taxon>Eukaryota</taxon>
        <taxon>Sar</taxon>
        <taxon>Stramenopiles</taxon>
        <taxon>Oomycota</taxon>
        <taxon>Saprolegniomycetes</taxon>
        <taxon>Saprolegniales</taxon>
        <taxon>Achlyaceae</taxon>
        <taxon>Thraustotheca</taxon>
    </lineage>
</organism>
<reference evidence="1 2" key="1">
    <citation type="journal article" date="2014" name="Genome Biol. Evol.">
        <title>The secreted proteins of Achlya hypogyna and Thraustotheca clavata identify the ancestral oomycete secretome and reveal gene acquisitions by horizontal gene transfer.</title>
        <authorList>
            <person name="Misner I."/>
            <person name="Blouin N."/>
            <person name="Leonard G."/>
            <person name="Richards T.A."/>
            <person name="Lane C.E."/>
        </authorList>
    </citation>
    <scope>NUCLEOTIDE SEQUENCE [LARGE SCALE GENOMIC DNA]</scope>
    <source>
        <strain evidence="1 2">ATCC 34112</strain>
    </source>
</reference>
<gene>
    <name evidence="1" type="ORF">THRCLA_21699</name>
</gene>
<dbReference type="EMBL" id="JNBS01001715">
    <property type="protein sequence ID" value="OQS00326.1"/>
    <property type="molecule type" value="Genomic_DNA"/>
</dbReference>
<dbReference type="Proteomes" id="UP000243217">
    <property type="component" value="Unassembled WGS sequence"/>
</dbReference>
<dbReference type="AlphaFoldDB" id="A0A1V9ZQM9"/>
<dbReference type="STRING" id="74557.A0A1V9ZQM9"/>
<accession>A0A1V9ZQM9</accession>
<protein>
    <submittedName>
        <fullName evidence="1">Uncharacterized protein</fullName>
    </submittedName>
</protein>
<comment type="caution">
    <text evidence="1">The sequence shown here is derived from an EMBL/GenBank/DDBJ whole genome shotgun (WGS) entry which is preliminary data.</text>
</comment>
<evidence type="ECO:0000313" key="1">
    <source>
        <dbReference type="EMBL" id="OQS00326.1"/>
    </source>
</evidence>